<keyword evidence="2" id="KW-1185">Reference proteome</keyword>
<dbReference type="AlphaFoldDB" id="A0A3M7QBH7"/>
<organism evidence="1 2">
    <name type="scientific">Brachionus plicatilis</name>
    <name type="common">Marine rotifer</name>
    <name type="synonym">Brachionus muelleri</name>
    <dbReference type="NCBI Taxonomy" id="10195"/>
    <lineage>
        <taxon>Eukaryota</taxon>
        <taxon>Metazoa</taxon>
        <taxon>Spiralia</taxon>
        <taxon>Gnathifera</taxon>
        <taxon>Rotifera</taxon>
        <taxon>Eurotatoria</taxon>
        <taxon>Monogononta</taxon>
        <taxon>Pseudotrocha</taxon>
        <taxon>Ploima</taxon>
        <taxon>Brachionidae</taxon>
        <taxon>Brachionus</taxon>
    </lineage>
</organism>
<reference evidence="1 2" key="1">
    <citation type="journal article" date="2018" name="Sci. Rep.">
        <title>Genomic signatures of local adaptation to the degree of environmental predictability in rotifers.</title>
        <authorList>
            <person name="Franch-Gras L."/>
            <person name="Hahn C."/>
            <person name="Garcia-Roger E.M."/>
            <person name="Carmona M.J."/>
            <person name="Serra M."/>
            <person name="Gomez A."/>
        </authorList>
    </citation>
    <scope>NUCLEOTIDE SEQUENCE [LARGE SCALE GENOMIC DNA]</scope>
    <source>
        <strain evidence="1">HYR1</strain>
    </source>
</reference>
<gene>
    <name evidence="1" type="ORF">BpHYR1_043621</name>
</gene>
<evidence type="ECO:0000313" key="2">
    <source>
        <dbReference type="Proteomes" id="UP000276133"/>
    </source>
</evidence>
<protein>
    <submittedName>
        <fullName evidence="1">Uncharacterized protein</fullName>
    </submittedName>
</protein>
<evidence type="ECO:0000313" key="1">
    <source>
        <dbReference type="EMBL" id="RNA08305.1"/>
    </source>
</evidence>
<sequence>MNLDNNLIDYFFENLKFQQKLDTPKKIRSIRISLSKRIFKLTSKLGLDGCNTKLAINMKALEGKILLRTESKYKTRAN</sequence>
<dbReference type="Proteomes" id="UP000276133">
    <property type="component" value="Unassembled WGS sequence"/>
</dbReference>
<accession>A0A3M7QBH7</accession>
<name>A0A3M7QBH7_BRAPC</name>
<proteinExistence type="predicted"/>
<comment type="caution">
    <text evidence="1">The sequence shown here is derived from an EMBL/GenBank/DDBJ whole genome shotgun (WGS) entry which is preliminary data.</text>
</comment>
<dbReference type="EMBL" id="REGN01006783">
    <property type="protein sequence ID" value="RNA08305.1"/>
    <property type="molecule type" value="Genomic_DNA"/>
</dbReference>